<dbReference type="KEGG" id="cmiu:B1H56_00340"/>
<dbReference type="FunFam" id="1.10.240.10:FF:000001">
    <property type="entry name" value="Tyrosine--tRNA ligase"/>
    <property type="match status" value="1"/>
</dbReference>
<evidence type="ECO:0000256" key="2">
    <source>
        <dbReference type="ARBA" id="ARBA00022741"/>
    </source>
</evidence>
<dbReference type="EC" id="6.1.1.1" evidence="8"/>
<dbReference type="PATRIC" id="fig|626937.4.peg.2589"/>
<keyword evidence="8" id="KW-0963">Cytoplasm</keyword>
<dbReference type="GO" id="GO:0004831">
    <property type="term" value="F:tyrosine-tRNA ligase activity"/>
    <property type="evidence" value="ECO:0007669"/>
    <property type="project" value="UniProtKB-UniRule"/>
</dbReference>
<evidence type="ECO:0000256" key="8">
    <source>
        <dbReference type="HAMAP-Rule" id="MF_02006"/>
    </source>
</evidence>
<dbReference type="Pfam" id="PF22421">
    <property type="entry name" value="SYY_C-terminal"/>
    <property type="match status" value="1"/>
</dbReference>
<feature type="binding site" evidence="8">
    <location>
        <position position="232"/>
    </location>
    <ligand>
        <name>ATP</name>
        <dbReference type="ChEBI" id="CHEBI:30616"/>
    </ligand>
</feature>
<keyword evidence="1 8" id="KW-0436">Ligase</keyword>
<keyword evidence="3 8" id="KW-0067">ATP-binding</keyword>
<feature type="binding site" evidence="8">
    <location>
        <position position="172"/>
    </location>
    <ligand>
        <name>L-tyrosine</name>
        <dbReference type="ChEBI" id="CHEBI:58315"/>
    </ligand>
</feature>
<feature type="binding site" evidence="8">
    <location>
        <position position="168"/>
    </location>
    <ligand>
        <name>L-tyrosine</name>
        <dbReference type="ChEBI" id="CHEBI:58315"/>
    </ligand>
</feature>
<comment type="catalytic activity">
    <reaction evidence="7 8">
        <text>tRNA(Tyr) + L-tyrosine + ATP = L-tyrosyl-tRNA(Tyr) + AMP + diphosphate + H(+)</text>
        <dbReference type="Rhea" id="RHEA:10220"/>
        <dbReference type="Rhea" id="RHEA-COMP:9706"/>
        <dbReference type="Rhea" id="RHEA-COMP:9707"/>
        <dbReference type="ChEBI" id="CHEBI:15378"/>
        <dbReference type="ChEBI" id="CHEBI:30616"/>
        <dbReference type="ChEBI" id="CHEBI:33019"/>
        <dbReference type="ChEBI" id="CHEBI:58315"/>
        <dbReference type="ChEBI" id="CHEBI:78442"/>
        <dbReference type="ChEBI" id="CHEBI:78536"/>
        <dbReference type="ChEBI" id="CHEBI:456215"/>
        <dbReference type="EC" id="6.1.1.1"/>
    </reaction>
</comment>
<keyword evidence="2 8" id="KW-0547">Nucleotide-binding</keyword>
<keyword evidence="6 8" id="KW-0030">Aminoacyl-tRNA synthetase</keyword>
<gene>
    <name evidence="8" type="primary">tyrS</name>
    <name evidence="11" type="ORF">HMPREF3293_02627</name>
</gene>
<dbReference type="Gene3D" id="1.10.240.10">
    <property type="entry name" value="Tyrosyl-Transfer RNA Synthetase"/>
    <property type="match status" value="1"/>
</dbReference>
<feature type="binding site" evidence="8">
    <location>
        <position position="35"/>
    </location>
    <ligand>
        <name>L-tyrosine</name>
        <dbReference type="ChEBI" id="CHEBI:58315"/>
    </ligand>
</feature>
<dbReference type="SUPFAM" id="SSF52374">
    <property type="entry name" value="Nucleotidylyl transferase"/>
    <property type="match status" value="1"/>
</dbReference>
<feature type="short sequence motif" description="'HIGH' region" evidence="8">
    <location>
        <begin position="40"/>
        <end position="49"/>
    </location>
</feature>
<dbReference type="SUPFAM" id="SSF55174">
    <property type="entry name" value="Alpha-L RNA-binding motif"/>
    <property type="match status" value="1"/>
</dbReference>
<dbReference type="PROSITE" id="PS50889">
    <property type="entry name" value="S4"/>
    <property type="match status" value="1"/>
</dbReference>
<dbReference type="GO" id="GO:0005829">
    <property type="term" value="C:cytosol"/>
    <property type="evidence" value="ECO:0007669"/>
    <property type="project" value="TreeGrafter"/>
</dbReference>
<evidence type="ECO:0000256" key="6">
    <source>
        <dbReference type="ARBA" id="ARBA00023146"/>
    </source>
</evidence>
<comment type="caution">
    <text evidence="11">The sequence shown here is derived from an EMBL/GenBank/DDBJ whole genome shotgun (WGS) entry which is preliminary data.</text>
</comment>
<accession>A0A136Q1H8</accession>
<comment type="function">
    <text evidence="8">Catalyzes the attachment of tyrosine to tRNA(Tyr) in a two-step reaction: tyrosine is first activated by ATP to form Tyr-AMP and then transferred to the acceptor end of tRNA(Tyr).</text>
</comment>
<feature type="short sequence motif" description="'KMSKS' region" evidence="8">
    <location>
        <begin position="229"/>
        <end position="233"/>
    </location>
</feature>
<evidence type="ECO:0000256" key="5">
    <source>
        <dbReference type="ARBA" id="ARBA00022917"/>
    </source>
</evidence>
<dbReference type="InterPro" id="IPR002307">
    <property type="entry name" value="Tyr-tRNA-ligase"/>
</dbReference>
<dbReference type="GO" id="GO:0005524">
    <property type="term" value="F:ATP binding"/>
    <property type="evidence" value="ECO:0007669"/>
    <property type="project" value="UniProtKB-UniRule"/>
</dbReference>
<dbReference type="STRING" id="626937.HMPREF3293_02627"/>
<keyword evidence="12" id="KW-1185">Reference proteome</keyword>
<dbReference type="CDD" id="cd00165">
    <property type="entry name" value="S4"/>
    <property type="match status" value="1"/>
</dbReference>
<dbReference type="Proteomes" id="UP000070366">
    <property type="component" value="Unassembled WGS sequence"/>
</dbReference>
<dbReference type="OrthoDB" id="9804243at2"/>
<evidence type="ECO:0000313" key="11">
    <source>
        <dbReference type="EMBL" id="KXK64548.1"/>
    </source>
</evidence>
<dbReference type="PANTHER" id="PTHR11766:SF0">
    <property type="entry name" value="TYROSINE--TRNA LIGASE, MITOCHONDRIAL"/>
    <property type="match status" value="1"/>
</dbReference>
<dbReference type="PANTHER" id="PTHR11766">
    <property type="entry name" value="TYROSYL-TRNA SYNTHETASE"/>
    <property type="match status" value="1"/>
</dbReference>
<comment type="subunit">
    <text evidence="8">Homodimer.</text>
</comment>
<comment type="similarity">
    <text evidence="8">Belongs to the class-I aminoacyl-tRNA synthetase family. TyrS type 1 subfamily.</text>
</comment>
<proteinExistence type="inferred from homology"/>
<dbReference type="NCBIfam" id="TIGR00234">
    <property type="entry name" value="tyrS"/>
    <property type="match status" value="1"/>
</dbReference>
<dbReference type="RefSeq" id="WP_066523290.1">
    <property type="nucleotide sequence ID" value="NZ_CABMOF010000015.1"/>
</dbReference>
<protein>
    <recommendedName>
        <fullName evidence="8">Tyrosine--tRNA ligase</fullName>
        <ecNumber evidence="8">6.1.1.1</ecNumber>
    </recommendedName>
    <alternativeName>
        <fullName evidence="8">Tyrosyl-tRNA synthetase</fullName>
        <shortName evidence="8">TyrRS</shortName>
    </alternativeName>
</protein>
<dbReference type="InterPro" id="IPR054608">
    <property type="entry name" value="SYY-like_C"/>
</dbReference>
<reference evidence="11 12" key="1">
    <citation type="submission" date="2016-02" db="EMBL/GenBank/DDBJ databases">
        <authorList>
            <person name="Wen L."/>
            <person name="He K."/>
            <person name="Yang H."/>
        </authorList>
    </citation>
    <scope>NUCLEOTIDE SEQUENCE [LARGE SCALE GENOMIC DNA]</scope>
    <source>
        <strain evidence="11 12">DSM 22607</strain>
    </source>
</reference>
<feature type="domain" description="Tyrosine--tRNA ligase SYY-like C-terminal" evidence="10">
    <location>
        <begin position="329"/>
        <end position="404"/>
    </location>
</feature>
<dbReference type="Pfam" id="PF00579">
    <property type="entry name" value="tRNA-synt_1b"/>
    <property type="match status" value="1"/>
</dbReference>
<dbReference type="PRINTS" id="PR01040">
    <property type="entry name" value="TRNASYNTHTYR"/>
</dbReference>
<dbReference type="AlphaFoldDB" id="A0A136Q1H8"/>
<dbReference type="InterPro" id="IPR002305">
    <property type="entry name" value="aa-tRNA-synth_Ic"/>
</dbReference>
<dbReference type="GO" id="GO:0003723">
    <property type="term" value="F:RNA binding"/>
    <property type="evidence" value="ECO:0007669"/>
    <property type="project" value="UniProtKB-KW"/>
</dbReference>
<dbReference type="InterPro" id="IPR014729">
    <property type="entry name" value="Rossmann-like_a/b/a_fold"/>
</dbReference>
<dbReference type="InterPro" id="IPR024107">
    <property type="entry name" value="Tyr-tRNA-ligase_bac_1"/>
</dbReference>
<sequence>MAENVFDTLQERGFVKQTTHEGLKEMLGREKVKFYVGFDATADSLHVGHFVQLMAMAHMQRAGHTPIILVGGGTTMIGDPSGKSDMRKMMTREVIAHNAEIFKKQIGSFLDVSEGKAIMVDNADWLLDLNYVEFLREIGTCFSVNRMLTAECYKQRLEKGLTFFEFNYMLMQAYDFLVLNRKYGCTLEMGGDDQWSNILAGADLIRRKEEGKKAYGLTITLLLKSDGKKMGKTESGAVWLDPEKTSPYDFYQYWRNVADADVRTCLSLLTFLPMDEVERLSALKDNEINDAKKILAFEITKQVHGGQAAREAQKAAEALFSGGGEGGSIPTTELTAAQWKEKPQLIDVMVLCGLTRSRGEGRRLITQGGVLLNGEKVVDEFRALEEADFVNGEAMIKKGKKVFHRVLIRV</sequence>
<organism evidence="11 12">
    <name type="scientific">Christensenella minuta</name>
    <dbReference type="NCBI Taxonomy" id="626937"/>
    <lineage>
        <taxon>Bacteria</taxon>
        <taxon>Bacillati</taxon>
        <taxon>Bacillota</taxon>
        <taxon>Clostridia</taxon>
        <taxon>Christensenellales</taxon>
        <taxon>Christensenellaceae</taxon>
        <taxon>Christensenella</taxon>
    </lineage>
</organism>
<dbReference type="Gene3D" id="3.40.50.620">
    <property type="entry name" value="HUPs"/>
    <property type="match status" value="1"/>
</dbReference>
<dbReference type="InterPro" id="IPR036986">
    <property type="entry name" value="S4_RNA-bd_sf"/>
</dbReference>
<evidence type="ECO:0000256" key="4">
    <source>
        <dbReference type="ARBA" id="ARBA00022884"/>
    </source>
</evidence>
<name>A0A136Q1H8_9FIRM</name>
<dbReference type="CDD" id="cd00805">
    <property type="entry name" value="TyrRS_core"/>
    <property type="match status" value="1"/>
</dbReference>
<evidence type="ECO:0000313" key="12">
    <source>
        <dbReference type="Proteomes" id="UP000070366"/>
    </source>
</evidence>
<evidence type="ECO:0000256" key="1">
    <source>
        <dbReference type="ARBA" id="ARBA00022598"/>
    </source>
</evidence>
<keyword evidence="5 8" id="KW-0648">Protein biosynthesis</keyword>
<evidence type="ECO:0000256" key="7">
    <source>
        <dbReference type="ARBA" id="ARBA00048248"/>
    </source>
</evidence>
<dbReference type="EMBL" id="LSZW01000064">
    <property type="protein sequence ID" value="KXK64548.1"/>
    <property type="molecule type" value="Genomic_DNA"/>
</dbReference>
<dbReference type="GO" id="GO:0006437">
    <property type="term" value="P:tyrosyl-tRNA aminoacylation"/>
    <property type="evidence" value="ECO:0007669"/>
    <property type="project" value="UniProtKB-UniRule"/>
</dbReference>
<keyword evidence="4 9" id="KW-0694">RNA-binding</keyword>
<dbReference type="Gene3D" id="3.10.290.10">
    <property type="entry name" value="RNA-binding S4 domain"/>
    <property type="match status" value="1"/>
</dbReference>
<evidence type="ECO:0000256" key="3">
    <source>
        <dbReference type="ARBA" id="ARBA00022840"/>
    </source>
</evidence>
<comment type="subcellular location">
    <subcellularLocation>
        <location evidence="8">Cytoplasm</location>
    </subcellularLocation>
</comment>
<dbReference type="InterPro" id="IPR024088">
    <property type="entry name" value="Tyr-tRNA-ligase_bac-type"/>
</dbReference>
<dbReference type="HAMAP" id="MF_02006">
    <property type="entry name" value="Tyr_tRNA_synth_type1"/>
    <property type="match status" value="1"/>
</dbReference>
<evidence type="ECO:0000259" key="10">
    <source>
        <dbReference type="Pfam" id="PF22421"/>
    </source>
</evidence>
<evidence type="ECO:0000256" key="9">
    <source>
        <dbReference type="PROSITE-ProRule" id="PRU00182"/>
    </source>
</evidence>